<evidence type="ECO:0000313" key="3">
    <source>
        <dbReference type="Proteomes" id="UP001596091"/>
    </source>
</evidence>
<name>A0ABW1E9X1_9BACT</name>
<dbReference type="InterPro" id="IPR046699">
    <property type="entry name" value="ARPP-1"/>
</dbReference>
<organism evidence="2 3">
    <name type="scientific">Acidicapsa dinghuensis</name>
    <dbReference type="NCBI Taxonomy" id="2218256"/>
    <lineage>
        <taxon>Bacteria</taxon>
        <taxon>Pseudomonadati</taxon>
        <taxon>Acidobacteriota</taxon>
        <taxon>Terriglobia</taxon>
        <taxon>Terriglobales</taxon>
        <taxon>Acidobacteriaceae</taxon>
        <taxon>Acidicapsa</taxon>
    </lineage>
</organism>
<evidence type="ECO:0000259" key="1">
    <source>
        <dbReference type="Pfam" id="PF20208"/>
    </source>
</evidence>
<sequence>MFSFTDRGVVQAAPASGEYRVLAPIESGDLLLFPVVRENAKSRSETPFLTLDEGLKSGEVEVTEAGKAQGLVRSRDGHGGMVQPEPYRGDQVNTLVLVNHSKRPLLMLAGEIVTGGKQDRVIAKDRIVPANAEPIDLSVFCIEPGRWTESSAKFGTAAKGTVGSFMVQPQVRQRAMVEKDQQQVWSAVGGAISTMNRAATPSPGISSSSTHGYSRSTVTTSYAKTMQSEAVNDKVDAAAAPLMKSRDEILAQLRKEDAVGVVVAVHGEIIWADVFADSDLLARYWTKLVRSYAAESLDNGAPHGKTTIEDAQRFLNSPVGGNETSEGEVGIYRYKEIKWGETDTFVLESLLPGTGYPVHISKLKVERTETVHLPHRPVVY</sequence>
<dbReference type="RefSeq" id="WP_263334359.1">
    <property type="nucleotide sequence ID" value="NZ_JAGSYH010000002.1"/>
</dbReference>
<gene>
    <name evidence="2" type="ORF">ACFPT7_02375</name>
</gene>
<dbReference type="Pfam" id="PF20208">
    <property type="entry name" value="ARPP-1"/>
    <property type="match status" value="1"/>
</dbReference>
<keyword evidence="3" id="KW-1185">Reference proteome</keyword>
<protein>
    <submittedName>
        <fullName evidence="2">ARPP-1 family domain-containing protein</fullName>
    </submittedName>
</protein>
<evidence type="ECO:0000313" key="2">
    <source>
        <dbReference type="EMBL" id="MFC5861131.1"/>
    </source>
</evidence>
<dbReference type="Proteomes" id="UP001596091">
    <property type="component" value="Unassembled WGS sequence"/>
</dbReference>
<feature type="domain" description="ARG and Rhodanese-Phosphatase-superfamily-associated" evidence="1">
    <location>
        <begin position="19"/>
        <end position="352"/>
    </location>
</feature>
<proteinExistence type="predicted"/>
<reference evidence="3" key="1">
    <citation type="journal article" date="2019" name="Int. J. Syst. Evol. Microbiol.">
        <title>The Global Catalogue of Microorganisms (GCM) 10K type strain sequencing project: providing services to taxonomists for standard genome sequencing and annotation.</title>
        <authorList>
            <consortium name="The Broad Institute Genomics Platform"/>
            <consortium name="The Broad Institute Genome Sequencing Center for Infectious Disease"/>
            <person name="Wu L."/>
            <person name="Ma J."/>
        </authorList>
    </citation>
    <scope>NUCLEOTIDE SEQUENCE [LARGE SCALE GENOMIC DNA]</scope>
    <source>
        <strain evidence="3">JCM 4087</strain>
    </source>
</reference>
<accession>A0ABW1E9X1</accession>
<comment type="caution">
    <text evidence="2">The sequence shown here is derived from an EMBL/GenBank/DDBJ whole genome shotgun (WGS) entry which is preliminary data.</text>
</comment>
<dbReference type="EMBL" id="JBHSPH010000001">
    <property type="protein sequence ID" value="MFC5861131.1"/>
    <property type="molecule type" value="Genomic_DNA"/>
</dbReference>